<dbReference type="KEGG" id="meh:M301_0880"/>
<feature type="transmembrane region" description="Helical" evidence="12">
    <location>
        <begin position="47"/>
        <end position="71"/>
    </location>
</feature>
<comment type="subcellular location">
    <subcellularLocation>
        <location evidence="12">Cell inner membrane</location>
        <topology evidence="12">Multi-pass membrane protein</topology>
    </subcellularLocation>
    <subcellularLocation>
        <location evidence="1">Membrane</location>
        <topology evidence="1">Multi-pass membrane protein</topology>
    </subcellularLocation>
</comment>
<reference evidence="16" key="1">
    <citation type="submission" date="2010-05" db="EMBL/GenBank/DDBJ databases">
        <title>Complete sequence of Methylotenera sp. 301.</title>
        <authorList>
            <person name="Lucas S."/>
            <person name="Copeland A."/>
            <person name="Lapidus A."/>
            <person name="Cheng J.-F."/>
            <person name="Bruce D."/>
            <person name="Goodwin L."/>
            <person name="Pitluck S."/>
            <person name="Clum A."/>
            <person name="Land M."/>
            <person name="Hauser L."/>
            <person name="Kyrpides N."/>
            <person name="Ivanova N."/>
            <person name="Chistoservova L."/>
            <person name="Kalyuzhnaya M."/>
            <person name="Woyke T."/>
        </authorList>
    </citation>
    <scope>NUCLEOTIDE SEQUENCE [LARGE SCALE GENOMIC DNA]</scope>
    <source>
        <strain evidence="16">301</strain>
    </source>
</reference>
<dbReference type="EMBL" id="CP002056">
    <property type="protein sequence ID" value="ADI29264.1"/>
    <property type="molecule type" value="Genomic_DNA"/>
</dbReference>
<name>D7DPP3_METV0</name>
<feature type="transmembrane region" description="Helical" evidence="12">
    <location>
        <begin position="395"/>
        <end position="414"/>
    </location>
</feature>
<dbReference type="Proteomes" id="UP000000383">
    <property type="component" value="Chromosome"/>
</dbReference>
<dbReference type="PANTHER" id="PTHR30540">
    <property type="entry name" value="OSMOTIC STRESS POTASSIUM TRANSPORTER"/>
    <property type="match status" value="1"/>
</dbReference>
<comment type="function">
    <text evidence="12">Transport of potassium into the cell. Likely operates as a K(+):H(+) symporter.</text>
</comment>
<dbReference type="InterPro" id="IPR003855">
    <property type="entry name" value="K+_transporter"/>
</dbReference>
<evidence type="ECO:0000256" key="9">
    <source>
        <dbReference type="ARBA" id="ARBA00022989"/>
    </source>
</evidence>
<evidence type="ECO:0000256" key="12">
    <source>
        <dbReference type="HAMAP-Rule" id="MF_01522"/>
    </source>
</evidence>
<evidence type="ECO:0000256" key="2">
    <source>
        <dbReference type="ARBA" id="ARBA00007019"/>
    </source>
</evidence>
<evidence type="ECO:0000256" key="4">
    <source>
        <dbReference type="ARBA" id="ARBA00022475"/>
    </source>
</evidence>
<keyword evidence="12" id="KW-0997">Cell inner membrane</keyword>
<gene>
    <name evidence="12" type="primary">kup</name>
    <name evidence="15" type="ordered locus">M301_0880</name>
</gene>
<dbReference type="InterPro" id="IPR053952">
    <property type="entry name" value="K_trans_C"/>
</dbReference>
<keyword evidence="9 12" id="KW-1133">Transmembrane helix</keyword>
<evidence type="ECO:0000256" key="1">
    <source>
        <dbReference type="ARBA" id="ARBA00004141"/>
    </source>
</evidence>
<feature type="transmembrane region" description="Helical" evidence="12">
    <location>
        <begin position="217"/>
        <end position="236"/>
    </location>
</feature>
<evidence type="ECO:0000256" key="6">
    <source>
        <dbReference type="ARBA" id="ARBA00022692"/>
    </source>
</evidence>
<evidence type="ECO:0000256" key="10">
    <source>
        <dbReference type="ARBA" id="ARBA00023065"/>
    </source>
</evidence>
<dbReference type="OrthoDB" id="9805577at2"/>
<organism evidence="15 16">
    <name type="scientific">Methylotenera versatilis (strain 301)</name>
    <dbReference type="NCBI Taxonomy" id="666681"/>
    <lineage>
        <taxon>Bacteria</taxon>
        <taxon>Pseudomonadati</taxon>
        <taxon>Pseudomonadota</taxon>
        <taxon>Betaproteobacteria</taxon>
        <taxon>Nitrosomonadales</taxon>
        <taxon>Methylophilaceae</taxon>
        <taxon>Methylotenera</taxon>
    </lineage>
</organism>
<dbReference type="InterPro" id="IPR023051">
    <property type="entry name" value="Kup"/>
</dbReference>
<accession>D7DPP3</accession>
<protein>
    <recommendedName>
        <fullName evidence="12">Probable potassium transport system protein Kup</fullName>
    </recommendedName>
</protein>
<feature type="transmembrane region" description="Helical" evidence="12">
    <location>
        <begin position="426"/>
        <end position="443"/>
    </location>
</feature>
<feature type="domain" description="K+ potassium transporter C-terminal" evidence="14">
    <location>
        <begin position="478"/>
        <end position="625"/>
    </location>
</feature>
<dbReference type="eggNOG" id="COG3158">
    <property type="taxonomic scope" value="Bacteria"/>
</dbReference>
<dbReference type="GO" id="GO:0015293">
    <property type="term" value="F:symporter activity"/>
    <property type="evidence" value="ECO:0007669"/>
    <property type="project" value="UniProtKB-UniRule"/>
</dbReference>
<evidence type="ECO:0000256" key="7">
    <source>
        <dbReference type="ARBA" id="ARBA00022847"/>
    </source>
</evidence>
<keyword evidence="5 12" id="KW-0633">Potassium transport</keyword>
<keyword evidence="8 12" id="KW-0630">Potassium</keyword>
<dbReference type="Pfam" id="PF02705">
    <property type="entry name" value="K_trans"/>
    <property type="match status" value="1"/>
</dbReference>
<keyword evidence="6 12" id="KW-0812">Transmembrane</keyword>
<keyword evidence="10 12" id="KW-0406">Ion transport</keyword>
<keyword evidence="3 12" id="KW-0813">Transport</keyword>
<dbReference type="RefSeq" id="WP_013147580.1">
    <property type="nucleotide sequence ID" value="NC_014207.1"/>
</dbReference>
<keyword evidence="7 12" id="KW-0769">Symport</keyword>
<dbReference type="HAMAP" id="MF_01522">
    <property type="entry name" value="Kup"/>
    <property type="match status" value="1"/>
</dbReference>
<evidence type="ECO:0000313" key="16">
    <source>
        <dbReference type="Proteomes" id="UP000000383"/>
    </source>
</evidence>
<dbReference type="Pfam" id="PF22776">
    <property type="entry name" value="K_trans_C"/>
    <property type="match status" value="1"/>
</dbReference>
<comment type="similarity">
    <text evidence="2 12">Belongs to the HAK/KUP transporter (TC 2.A.72) family.</text>
</comment>
<evidence type="ECO:0000256" key="8">
    <source>
        <dbReference type="ARBA" id="ARBA00022958"/>
    </source>
</evidence>
<dbReference type="AlphaFoldDB" id="D7DPP3"/>
<dbReference type="PANTHER" id="PTHR30540:SF79">
    <property type="entry name" value="LOW AFFINITY POTASSIUM TRANSPORT SYSTEM PROTEIN KUP"/>
    <property type="match status" value="1"/>
</dbReference>
<evidence type="ECO:0000256" key="5">
    <source>
        <dbReference type="ARBA" id="ARBA00022538"/>
    </source>
</evidence>
<keyword evidence="16" id="KW-1185">Reference proteome</keyword>
<feature type="transmembrane region" description="Helical" evidence="12">
    <location>
        <begin position="366"/>
        <end position="388"/>
    </location>
</feature>
<comment type="catalytic activity">
    <reaction evidence="12">
        <text>K(+)(in) + H(+)(in) = K(+)(out) + H(+)(out)</text>
        <dbReference type="Rhea" id="RHEA:28490"/>
        <dbReference type="ChEBI" id="CHEBI:15378"/>
        <dbReference type="ChEBI" id="CHEBI:29103"/>
    </reaction>
</comment>
<keyword evidence="4 12" id="KW-1003">Cell membrane</keyword>
<evidence type="ECO:0000313" key="15">
    <source>
        <dbReference type="EMBL" id="ADI29264.1"/>
    </source>
</evidence>
<sequence length="625" mass="67863" precursor="true">MHNNIKSKSLAALTLGAIGVVYGDIGTSPLYTIQVIFSEATGIALNQANIIGAISAVFWALMLVVMLKYVILVLRADNRGEGGVMALLALAISSAGSAPNRKKILLALGVFGAALFYGDSILTPAISVLSAVEGLELIKPELSTYVIPIALTILISLFTVQKYGTNTVGKFFGPIVIVWFVTLGIVGVHHILQNPVILNALNPIYAFHFLADRGTGVFLAVGAVTLAITGAEALYADMGHFGRPAIRIAWTCLVFPCLALNYLGQGALLLTTPAAVSNPFYLSFPQEWLIPVVILATLATIIASQAVISGTYSITQQAIQLGFLPRMQILHTSASESGQIYVPAINWLLLAAVIMLTIAFQNSSAIASAYGIAVTGTMLITTILTYFVIRHNWKYPVWLALSATIAFFALDLLLLTSCSAKFFKGGWLPIALGISLVTIMWTWKQGREILLQHIHEDDPKLEDFVKNITRDTKARIERTAIFLCANPDTVPQALMHNLKHNQVLHQTNLILTVEFADTPTVEKEQRFAIKEIGAGFWQVKLHYGFMETPNIPKALAESNLVGFSIDPFTTSYFISRETVISGPGGKMAKWRDDLFALMSRNAGSVVGYFNIPSNSVIELGTRVHI</sequence>
<dbReference type="GO" id="GO:0005886">
    <property type="term" value="C:plasma membrane"/>
    <property type="evidence" value="ECO:0007669"/>
    <property type="project" value="UniProtKB-SubCell"/>
</dbReference>
<reference evidence="15 16" key="2">
    <citation type="journal article" date="2011" name="J. Bacteriol.">
        <title>Genomes of three methylotrophs from a single niche uncover genetic and metabolic divergence of Methylophilaceae.</title>
        <authorList>
            <person name="Lapidus A."/>
            <person name="Clum A."/>
            <person name="Labutti K."/>
            <person name="Kaluzhnaya M.G."/>
            <person name="Lim S."/>
            <person name="Beck D.A."/>
            <person name="Glavina Del Rio T."/>
            <person name="Nolan M."/>
            <person name="Mavromatis K."/>
            <person name="Huntemann M."/>
            <person name="Lucas S."/>
            <person name="Lidstrom M.E."/>
            <person name="Ivanova N."/>
            <person name="Chistoserdova L."/>
        </authorList>
    </citation>
    <scope>NUCLEOTIDE SEQUENCE [LARGE SCALE GENOMIC DNA]</scope>
    <source>
        <strain evidence="15 16">301</strain>
    </source>
</reference>
<feature type="transmembrane region" description="Helical" evidence="12">
    <location>
        <begin position="248"/>
        <end position="268"/>
    </location>
</feature>
<dbReference type="HOGENOM" id="CLU_008142_4_2_4"/>
<feature type="transmembrane region" description="Helical" evidence="12">
    <location>
        <begin position="142"/>
        <end position="160"/>
    </location>
</feature>
<feature type="domain" description="K+ potassium transporter integral membrane" evidence="13">
    <location>
        <begin position="13"/>
        <end position="466"/>
    </location>
</feature>
<dbReference type="GO" id="GO:0015079">
    <property type="term" value="F:potassium ion transmembrane transporter activity"/>
    <property type="evidence" value="ECO:0007669"/>
    <property type="project" value="UniProtKB-UniRule"/>
</dbReference>
<evidence type="ECO:0000256" key="3">
    <source>
        <dbReference type="ARBA" id="ARBA00022448"/>
    </source>
</evidence>
<feature type="transmembrane region" description="Helical" evidence="12">
    <location>
        <begin position="172"/>
        <end position="192"/>
    </location>
</feature>
<keyword evidence="11 12" id="KW-0472">Membrane</keyword>
<dbReference type="STRING" id="666681.M301_0880"/>
<proteinExistence type="inferred from homology"/>
<evidence type="ECO:0000259" key="14">
    <source>
        <dbReference type="Pfam" id="PF22776"/>
    </source>
</evidence>
<feature type="transmembrane region" description="Helical" evidence="12">
    <location>
        <begin position="340"/>
        <end position="360"/>
    </location>
</feature>
<evidence type="ECO:0000256" key="11">
    <source>
        <dbReference type="ARBA" id="ARBA00023136"/>
    </source>
</evidence>
<feature type="transmembrane region" description="Helical" evidence="12">
    <location>
        <begin position="104"/>
        <end position="122"/>
    </location>
</feature>
<feature type="transmembrane region" description="Helical" evidence="12">
    <location>
        <begin position="288"/>
        <end position="308"/>
    </location>
</feature>
<dbReference type="InterPro" id="IPR053951">
    <property type="entry name" value="K_trans_N"/>
</dbReference>
<evidence type="ECO:0000259" key="13">
    <source>
        <dbReference type="Pfam" id="PF02705"/>
    </source>
</evidence>